<dbReference type="AlphaFoldDB" id="A0A1J1IL42"/>
<dbReference type="Proteomes" id="UP000183832">
    <property type="component" value="Unassembled WGS sequence"/>
</dbReference>
<dbReference type="InterPro" id="IPR011989">
    <property type="entry name" value="ARM-like"/>
</dbReference>
<feature type="region of interest" description="Disordered" evidence="1">
    <location>
        <begin position="1177"/>
        <end position="1209"/>
    </location>
</feature>
<accession>A0A1J1IL42</accession>
<dbReference type="STRING" id="568069.A0A1J1IL42"/>
<dbReference type="InterPro" id="IPR016024">
    <property type="entry name" value="ARM-type_fold"/>
</dbReference>
<organism evidence="2 3">
    <name type="scientific">Clunio marinus</name>
    <dbReference type="NCBI Taxonomy" id="568069"/>
    <lineage>
        <taxon>Eukaryota</taxon>
        <taxon>Metazoa</taxon>
        <taxon>Ecdysozoa</taxon>
        <taxon>Arthropoda</taxon>
        <taxon>Hexapoda</taxon>
        <taxon>Insecta</taxon>
        <taxon>Pterygota</taxon>
        <taxon>Neoptera</taxon>
        <taxon>Endopterygota</taxon>
        <taxon>Diptera</taxon>
        <taxon>Nematocera</taxon>
        <taxon>Chironomoidea</taxon>
        <taxon>Chironomidae</taxon>
        <taxon>Clunio</taxon>
    </lineage>
</organism>
<evidence type="ECO:0000313" key="3">
    <source>
        <dbReference type="Proteomes" id="UP000183832"/>
    </source>
</evidence>
<proteinExistence type="predicted"/>
<keyword evidence="3" id="KW-1185">Reference proteome</keyword>
<feature type="compositionally biased region" description="Basic residues" evidence="1">
    <location>
        <begin position="1180"/>
        <end position="1192"/>
    </location>
</feature>
<gene>
    <name evidence="2" type="ORF">CLUMA_CG013549</name>
</gene>
<evidence type="ECO:0000313" key="2">
    <source>
        <dbReference type="EMBL" id="CRL00276.1"/>
    </source>
</evidence>
<dbReference type="Gene3D" id="1.25.10.10">
    <property type="entry name" value="Leucine-rich Repeat Variant"/>
    <property type="match status" value="1"/>
</dbReference>
<dbReference type="SUPFAM" id="SSF48371">
    <property type="entry name" value="ARM repeat"/>
    <property type="match status" value="1"/>
</dbReference>
<feature type="compositionally biased region" description="Low complexity" evidence="1">
    <location>
        <begin position="1193"/>
        <end position="1203"/>
    </location>
</feature>
<protein>
    <submittedName>
        <fullName evidence="2">CLUMA_CG013549, isoform A</fullName>
    </submittedName>
</protein>
<evidence type="ECO:0000256" key="1">
    <source>
        <dbReference type="SAM" id="MobiDB-lite"/>
    </source>
</evidence>
<reference evidence="2 3" key="1">
    <citation type="submission" date="2015-04" db="EMBL/GenBank/DDBJ databases">
        <authorList>
            <person name="Syromyatnikov M.Y."/>
            <person name="Popov V.N."/>
        </authorList>
    </citation>
    <scope>NUCLEOTIDE SEQUENCE [LARGE SCALE GENOMIC DNA]</scope>
</reference>
<dbReference type="OrthoDB" id="10263978at2759"/>
<name>A0A1J1IL42_9DIPT</name>
<sequence>MSSIKSRKSRFNSFELSDSEQSTQSLTNMIVDLQKFFPSMPLDFTEIDSMIENSKQAVKEEEFPDIQIYNIKLISNIRANMVCIEALKSIRSVMKEIRQNVAETNWDLLVTNGFKVQAYHSFVYTLMKLIEVVPDDKINRDLAFNAGRTYFMLLALPGAKRCLIWDERLVLEFFKLFDFEPSRQEDKRTSSHDYDDRFIEIQIIQMLNECQIVFNIVCLSDQENILEKYLEMLKSTLSNFMSNTTQSAYDILMKCYENLEALCLWPLPDKEIEKATYLMFCRTLELHFKTPKNFNRHSNTKHGVSISEFNLYLLKTYPEKTKNIILKFIKSILSNLNHKFEREHFQKLLDIAVKYEQTIYYQFNESIVDYLEKLVLAADHRQRLNGTEFCGKMLLKGTQNDGSQQLLHINDIPREVYLIKMLFDKVCDKQDSVKLKALTSIKAALLNGNDNCKKIFDVFLKNNLTEDNPEIVEILQESSRDFQNNLLSLLQRSSSTYIRRTCLEILGQNCEEHLNNEIFFETLTMLSDDSSYLVKIQLIEVVNFLIVKHPKNKNILEVWLEVILNLARDNDNKIVDASVKSLTELLQRIESFENTLNDLHMLPWTIIRLIMARGKRNVLKNAINNVTTKILSQDKLRKIETHIFTSHKTEAWCILSIVAKRMKSNNPDIVVKTFLDQVDHLDDVSYDSSDFYLILEVIHNWIESFNDHSKTQIVNSIERVLESGRCSISFVSHLYETCCLTRSTLFTKDENLKFIEHSNESSLNQVINNLESFSSSLSDEKVLNFMLLYCETNTDLSQHPDQRIITFLFEFLKKVVNGDINITTENDVSRKLNCCIIILTRFAVRDAELASELSPKLGMLLRKLSMHIRVIKTSIQCLNDLCKKHTSTVAPIFNEVIYKLQSSNEEIRLCALANIYDLVMQDFIKMKGRVLLNFLACLVDKNEMIQMRSQAAILSYTNDKNPNLLYTCFIESVFLFNEFIQTETFGVFPLDEIDRNHHLLYGNDKKEQRYELYHFFVQNIFDLNEAHLLMLLKQIIVLNEKFEKKKIKKEENGIQAFEDLLYIFKLICNKSEECKLNMNKTNDNPEYIDNDHADEVQQTSTSKAKVDKKGNKMTLNDVTPILEKMILIYPSFAKHMINYDEKLEKDVDELTAAIVRNFAPLVEYSAQASFWNISQENNKKKTNRNKKQKQLRKTTVNENVSESSSDEDS</sequence>
<dbReference type="EMBL" id="CVRI01000054">
    <property type="protein sequence ID" value="CRL00276.1"/>
    <property type="molecule type" value="Genomic_DNA"/>
</dbReference>